<reference evidence="3" key="1">
    <citation type="journal article" date="2020" name="mSystems">
        <title>Genome- and Community-Level Interaction Insights into Carbon Utilization and Element Cycling Functions of Hydrothermarchaeota in Hydrothermal Sediment.</title>
        <authorList>
            <person name="Zhou Z."/>
            <person name="Liu Y."/>
            <person name="Xu W."/>
            <person name="Pan J."/>
            <person name="Luo Z.H."/>
            <person name="Li M."/>
        </authorList>
    </citation>
    <scope>NUCLEOTIDE SEQUENCE [LARGE SCALE GENOMIC DNA]</scope>
    <source>
        <strain evidence="3">HyVt-501</strain>
    </source>
</reference>
<name>A0A7C5L6Z1_AQUAO</name>
<dbReference type="GO" id="GO:0016491">
    <property type="term" value="F:oxidoreductase activity"/>
    <property type="evidence" value="ECO:0007669"/>
    <property type="project" value="UniProtKB-KW"/>
</dbReference>
<dbReference type="PANTHER" id="PTHR42845:SF3">
    <property type="entry name" value="CYTOSOLIC NIFE-HYDROGENASE, DELTA SUBUNIT"/>
    <property type="match status" value="1"/>
</dbReference>
<evidence type="ECO:0000256" key="1">
    <source>
        <dbReference type="ARBA" id="ARBA00023002"/>
    </source>
</evidence>
<accession>A0A7C5L6Z1</accession>
<feature type="domain" description="NADH:ubiquinone oxidoreductase-like 20kDa subunit" evidence="2">
    <location>
        <begin position="15"/>
        <end position="145"/>
    </location>
</feature>
<dbReference type="EMBL" id="DRNB01000187">
    <property type="protein sequence ID" value="HHJ64287.1"/>
    <property type="molecule type" value="Genomic_DNA"/>
</dbReference>
<evidence type="ECO:0000259" key="2">
    <source>
        <dbReference type="Pfam" id="PF01058"/>
    </source>
</evidence>
<dbReference type="Gene3D" id="3.40.50.700">
    <property type="entry name" value="NADH:ubiquinone oxidoreductase-like, 20kDa subunit"/>
    <property type="match status" value="1"/>
</dbReference>
<dbReference type="SUPFAM" id="SSF56770">
    <property type="entry name" value="HydA/Nqo6-like"/>
    <property type="match status" value="1"/>
</dbReference>
<dbReference type="InterPro" id="IPR006137">
    <property type="entry name" value="NADH_UbQ_OxRdtase-like_20kDa"/>
</dbReference>
<evidence type="ECO:0000313" key="3">
    <source>
        <dbReference type="EMBL" id="HHJ64287.1"/>
    </source>
</evidence>
<gene>
    <name evidence="3" type="ORF">ENJ61_05195</name>
</gene>
<organism evidence="3">
    <name type="scientific">Aquifex aeolicus</name>
    <dbReference type="NCBI Taxonomy" id="63363"/>
    <lineage>
        <taxon>Bacteria</taxon>
        <taxon>Pseudomonadati</taxon>
        <taxon>Aquificota</taxon>
        <taxon>Aquificia</taxon>
        <taxon>Aquificales</taxon>
        <taxon>Aquificaceae</taxon>
        <taxon>Aquifex</taxon>
    </lineage>
</organism>
<dbReference type="InterPro" id="IPR037024">
    <property type="entry name" value="NiFe_Hase_small_N_sf"/>
</dbReference>
<proteinExistence type="predicted"/>
<dbReference type="AlphaFoldDB" id="A0A7C5L6Z1"/>
<keyword evidence="1" id="KW-0560">Oxidoreductase</keyword>
<sequence length="262" mass="29190">MKRKLKIGIFKLSSCDGCQTVLMDLPSLWDLCEIAYWLLGTDTKDPPRVEIAFVEGSVSTPEEEEFLKKVREKAEVLVSIGACATSGGIQALRNFMTEEDYLRIYPEPEHLRILSRSLPAGEVVPVDYEIYGCPINPKLFENFVVSYLYNKKPRIPDHPLCMECKLRGNICVMDAYGIPCLGPVVRAGCGALCPAVGRGCYGCFGPCRNPNLKSLTDWFEHLGVSREEIVGMFRNENAYAPEFRRLLEEGLEGGQNKPADAG</sequence>
<protein>
    <submittedName>
        <fullName evidence="3">Oxidoreductase</fullName>
    </submittedName>
</protein>
<dbReference type="PANTHER" id="PTHR42845">
    <property type="entry name" value="COENZYME F420-REDUCING HYDROGENASE, GAMMA SUBUNIT"/>
    <property type="match status" value="1"/>
</dbReference>
<comment type="caution">
    <text evidence="3">The sequence shown here is derived from an EMBL/GenBank/DDBJ whole genome shotgun (WGS) entry which is preliminary data.</text>
</comment>
<dbReference type="Proteomes" id="UP000885792">
    <property type="component" value="Unassembled WGS sequence"/>
</dbReference>
<dbReference type="GO" id="GO:0051536">
    <property type="term" value="F:iron-sulfur cluster binding"/>
    <property type="evidence" value="ECO:0007669"/>
    <property type="project" value="InterPro"/>
</dbReference>
<dbReference type="Pfam" id="PF01058">
    <property type="entry name" value="Oxidored_q6"/>
    <property type="match status" value="1"/>
</dbReference>
<dbReference type="InterPro" id="IPR051349">
    <property type="entry name" value="Hydrogenase_assoc-protein"/>
</dbReference>